<comment type="caution">
    <text evidence="6">The sequence shown here is derived from an EMBL/GenBank/DDBJ whole genome shotgun (WGS) entry which is preliminary data.</text>
</comment>
<evidence type="ECO:0000256" key="1">
    <source>
        <dbReference type="ARBA" id="ARBA00001946"/>
    </source>
</evidence>
<comment type="cofactor">
    <cofactor evidence="1">
        <name>Mg(2+)</name>
        <dbReference type="ChEBI" id="CHEBI:18420"/>
    </cofactor>
</comment>
<sequence length="174" mass="18421">MDAPVFLNTLPTLDRHGAVRVVVEASAGSRSKFKYDPASGCLVLHHVVPPGSCFPLDFGFIPSTLGAGGDPLDALVFADEPLPVGTVLPCRLLGVLQAEQVQGPGPPRRNDRFLLVPTASLAYAPWRDLGDIPPAVLEGLETFFVSYNAQRGVRFRPLGRRDAAAAQALLAAGP</sequence>
<dbReference type="Gene3D" id="3.90.80.10">
    <property type="entry name" value="Inorganic pyrophosphatase"/>
    <property type="match status" value="1"/>
</dbReference>
<keyword evidence="4" id="KW-0378">Hydrolase</keyword>
<dbReference type="EMBL" id="JADDOJ010000066">
    <property type="protein sequence ID" value="MBE7941830.1"/>
    <property type="molecule type" value="Genomic_DNA"/>
</dbReference>
<dbReference type="EC" id="3.6.1.1" evidence="2"/>
<keyword evidence="7" id="KW-1185">Reference proteome</keyword>
<dbReference type="SUPFAM" id="SSF50324">
    <property type="entry name" value="Inorganic pyrophosphatase"/>
    <property type="match status" value="1"/>
</dbReference>
<keyword evidence="3" id="KW-0479">Metal-binding</keyword>
<gene>
    <name evidence="6" type="ORF">IM725_14715</name>
</gene>
<dbReference type="Proteomes" id="UP000715965">
    <property type="component" value="Unassembled WGS sequence"/>
</dbReference>
<dbReference type="InterPro" id="IPR008162">
    <property type="entry name" value="Pyrophosphatase"/>
</dbReference>
<dbReference type="RefSeq" id="WP_193781393.1">
    <property type="nucleotide sequence ID" value="NZ_JADDOJ010000066.1"/>
</dbReference>
<evidence type="ECO:0000313" key="6">
    <source>
        <dbReference type="EMBL" id="MBE7941830.1"/>
    </source>
</evidence>
<evidence type="ECO:0000256" key="2">
    <source>
        <dbReference type="ARBA" id="ARBA00012146"/>
    </source>
</evidence>
<name>A0ABR9SHJ3_9BURK</name>
<protein>
    <recommendedName>
        <fullName evidence="2">inorganic diphosphatase</fullName>
        <ecNumber evidence="2">3.6.1.1</ecNumber>
    </recommendedName>
</protein>
<proteinExistence type="predicted"/>
<accession>A0ABR9SHJ3</accession>
<reference evidence="6 7" key="1">
    <citation type="submission" date="2020-10" db="EMBL/GenBank/DDBJ databases">
        <title>Draft genome of Ramlibacter aquaticus LMG 30558.</title>
        <authorList>
            <person name="Props R."/>
        </authorList>
    </citation>
    <scope>NUCLEOTIDE SEQUENCE [LARGE SCALE GENOMIC DNA]</scope>
    <source>
        <strain evidence="6 7">LMG 30558</strain>
    </source>
</reference>
<organism evidence="6 7">
    <name type="scientific">Ramlibacter aquaticus</name>
    <dbReference type="NCBI Taxonomy" id="2780094"/>
    <lineage>
        <taxon>Bacteria</taxon>
        <taxon>Pseudomonadati</taxon>
        <taxon>Pseudomonadota</taxon>
        <taxon>Betaproteobacteria</taxon>
        <taxon>Burkholderiales</taxon>
        <taxon>Comamonadaceae</taxon>
        <taxon>Ramlibacter</taxon>
    </lineage>
</organism>
<evidence type="ECO:0000313" key="7">
    <source>
        <dbReference type="Proteomes" id="UP000715965"/>
    </source>
</evidence>
<evidence type="ECO:0000256" key="4">
    <source>
        <dbReference type="ARBA" id="ARBA00022801"/>
    </source>
</evidence>
<evidence type="ECO:0000256" key="3">
    <source>
        <dbReference type="ARBA" id="ARBA00022723"/>
    </source>
</evidence>
<keyword evidence="5" id="KW-0460">Magnesium</keyword>
<dbReference type="Pfam" id="PF00719">
    <property type="entry name" value="Pyrophosphatase"/>
    <property type="match status" value="1"/>
</dbReference>
<evidence type="ECO:0000256" key="5">
    <source>
        <dbReference type="ARBA" id="ARBA00022842"/>
    </source>
</evidence>
<dbReference type="InterPro" id="IPR036649">
    <property type="entry name" value="Pyrophosphatase_sf"/>
</dbReference>